<dbReference type="Pfam" id="PF00337">
    <property type="entry name" value="Gal-bind_lectin"/>
    <property type="match status" value="2"/>
</dbReference>
<protein>
    <recommendedName>
        <fullName evidence="3">Galectin</fullName>
    </recommendedName>
</protein>
<dbReference type="SMART" id="SM00908">
    <property type="entry name" value="Gal-bind_lectin"/>
    <property type="match status" value="1"/>
</dbReference>
<feature type="compositionally biased region" description="Pro residues" evidence="4">
    <location>
        <begin position="166"/>
        <end position="176"/>
    </location>
</feature>
<evidence type="ECO:0000256" key="4">
    <source>
        <dbReference type="SAM" id="MobiDB-lite"/>
    </source>
</evidence>
<sequence>SGPRHRGGYPPTIPPSTSHPGGALEILINAQERGYQVGLPPPPVGCHPPLWVLRPPAPRRGCPLPPKSVLRPPVPTYGCSDPQHPDMGAQHHRAPRCVTPLSPLSPQVAVNGQHALEFLHRLPLNSVQALDITGDVTLTCVTFTVSTPSPHPGVLPPRDMWGGGPVPTPHDPPPPQQAGAGAVAPVLPPPETPVSLGVGVGVLGHPRVGVSPTGVGVSSSGDVVLHVNPRLREAVLVRNTRRCGCWGPEERHVAGAMPFQRGQPFQLEIRPQSQAFALWVNGRHVCDYGHRLPPTSIDRLEVTGDVTLACVKC</sequence>
<keyword evidence="1 3" id="KW-0430">Lectin</keyword>
<feature type="region of interest" description="Disordered" evidence="4">
    <location>
        <begin position="1"/>
        <end position="22"/>
    </location>
</feature>
<reference evidence="6" key="2">
    <citation type="submission" date="2025-09" db="UniProtKB">
        <authorList>
            <consortium name="Ensembl"/>
        </authorList>
    </citation>
    <scope>IDENTIFICATION</scope>
</reference>
<dbReference type="InterPro" id="IPR013320">
    <property type="entry name" value="ConA-like_dom_sf"/>
</dbReference>
<evidence type="ECO:0000256" key="2">
    <source>
        <dbReference type="ARBA" id="ARBA00022737"/>
    </source>
</evidence>
<dbReference type="Ensembl" id="ENSSOCT00000018166.1">
    <property type="protein sequence ID" value="ENSSOCP00000017716.1"/>
    <property type="gene ID" value="ENSSOCG00000013288.1"/>
</dbReference>
<dbReference type="CDD" id="cd00070">
    <property type="entry name" value="GLECT"/>
    <property type="match status" value="1"/>
</dbReference>
<reference evidence="6" key="1">
    <citation type="submission" date="2025-08" db="UniProtKB">
        <authorList>
            <consortium name="Ensembl"/>
        </authorList>
    </citation>
    <scope>IDENTIFICATION</scope>
</reference>
<feature type="domain" description="Galectin" evidence="5">
    <location>
        <begin position="1"/>
        <end position="144"/>
    </location>
</feature>
<dbReference type="PROSITE" id="PS51304">
    <property type="entry name" value="GALECTIN"/>
    <property type="match status" value="2"/>
</dbReference>
<dbReference type="AlphaFoldDB" id="A0A8D0FN73"/>
<evidence type="ECO:0000313" key="6">
    <source>
        <dbReference type="Ensembl" id="ENSSOCP00000017716.1"/>
    </source>
</evidence>
<organism evidence="6 7">
    <name type="scientific">Strix occidentalis caurina</name>
    <name type="common">northern spotted owl</name>
    <dbReference type="NCBI Taxonomy" id="311401"/>
    <lineage>
        <taxon>Eukaryota</taxon>
        <taxon>Metazoa</taxon>
        <taxon>Chordata</taxon>
        <taxon>Craniata</taxon>
        <taxon>Vertebrata</taxon>
        <taxon>Euteleostomi</taxon>
        <taxon>Archelosauria</taxon>
        <taxon>Archosauria</taxon>
        <taxon>Dinosauria</taxon>
        <taxon>Saurischia</taxon>
        <taxon>Theropoda</taxon>
        <taxon>Coelurosauria</taxon>
        <taxon>Aves</taxon>
        <taxon>Neognathae</taxon>
        <taxon>Neoaves</taxon>
        <taxon>Telluraves</taxon>
        <taxon>Strigiformes</taxon>
        <taxon>Strigidae</taxon>
        <taxon>Strix</taxon>
    </lineage>
</organism>
<dbReference type="InterPro" id="IPR044156">
    <property type="entry name" value="Galectin-like"/>
</dbReference>
<evidence type="ECO:0000256" key="3">
    <source>
        <dbReference type="RuleBase" id="RU102079"/>
    </source>
</evidence>
<dbReference type="PANTHER" id="PTHR11346">
    <property type="entry name" value="GALECTIN"/>
    <property type="match status" value="1"/>
</dbReference>
<dbReference type="InterPro" id="IPR001079">
    <property type="entry name" value="Galectin_CRD"/>
</dbReference>
<keyword evidence="2" id="KW-0677">Repeat</keyword>
<feature type="region of interest" description="Disordered" evidence="4">
    <location>
        <begin position="160"/>
        <end position="180"/>
    </location>
</feature>
<dbReference type="Gene3D" id="2.60.120.200">
    <property type="match status" value="2"/>
</dbReference>
<evidence type="ECO:0000313" key="7">
    <source>
        <dbReference type="Proteomes" id="UP000694551"/>
    </source>
</evidence>
<dbReference type="SUPFAM" id="SSF49899">
    <property type="entry name" value="Concanavalin A-like lectins/glucanases"/>
    <property type="match status" value="2"/>
</dbReference>
<dbReference type="Proteomes" id="UP000694551">
    <property type="component" value="Unplaced"/>
</dbReference>
<name>A0A8D0FN73_STROC</name>
<evidence type="ECO:0000259" key="5">
    <source>
        <dbReference type="PROSITE" id="PS51304"/>
    </source>
</evidence>
<accession>A0A8D0FN73</accession>
<dbReference type="GO" id="GO:0030246">
    <property type="term" value="F:carbohydrate binding"/>
    <property type="evidence" value="ECO:0007669"/>
    <property type="project" value="UniProtKB-UniRule"/>
</dbReference>
<proteinExistence type="predicted"/>
<dbReference type="PANTHER" id="PTHR11346:SF32">
    <property type="entry name" value="GALECTIN-4"/>
    <property type="match status" value="1"/>
</dbReference>
<evidence type="ECO:0000256" key="1">
    <source>
        <dbReference type="ARBA" id="ARBA00022734"/>
    </source>
</evidence>
<dbReference type="SMART" id="SM00276">
    <property type="entry name" value="GLECT"/>
    <property type="match status" value="1"/>
</dbReference>
<keyword evidence="7" id="KW-1185">Reference proteome</keyword>
<feature type="domain" description="Galectin" evidence="5">
    <location>
        <begin position="164"/>
        <end position="313"/>
    </location>
</feature>